<dbReference type="Proteomes" id="UP000011185">
    <property type="component" value="Unassembled WGS sequence"/>
</dbReference>
<organism evidence="1 2">
    <name type="scientific">Trachipleistophora hominis</name>
    <name type="common">Microsporidian parasite</name>
    <dbReference type="NCBI Taxonomy" id="72359"/>
    <lineage>
        <taxon>Eukaryota</taxon>
        <taxon>Fungi</taxon>
        <taxon>Fungi incertae sedis</taxon>
        <taxon>Microsporidia</taxon>
        <taxon>Pleistophoridae</taxon>
        <taxon>Trachipleistophora</taxon>
    </lineage>
</organism>
<keyword evidence="2" id="KW-1185">Reference proteome</keyword>
<gene>
    <name evidence="1" type="ORF">THOM_0413</name>
</gene>
<evidence type="ECO:0000313" key="1">
    <source>
        <dbReference type="EMBL" id="ELQ76692.1"/>
    </source>
</evidence>
<dbReference type="HOGENOM" id="CLU_2470663_0_0_1"/>
<proteinExistence type="predicted"/>
<name>L7K0G5_TRAHO</name>
<reference evidence="1 2" key="1">
    <citation type="journal article" date="2012" name="PLoS Pathog.">
        <title>The genome of the obligate intracellular parasite Trachipleistophora hominis: new insights into microsporidian genome dynamics and reductive evolution.</title>
        <authorList>
            <person name="Heinz E."/>
            <person name="Williams T.A."/>
            <person name="Nakjang S."/>
            <person name="Noel C.J."/>
            <person name="Swan D.C."/>
            <person name="Goldberg A.V."/>
            <person name="Harris S.R."/>
            <person name="Weinmaier T."/>
            <person name="Markert S."/>
            <person name="Becher D."/>
            <person name="Bernhardt J."/>
            <person name="Dagan T."/>
            <person name="Hacker C."/>
            <person name="Lucocq J.M."/>
            <person name="Schweder T."/>
            <person name="Rattei T."/>
            <person name="Hall N."/>
            <person name="Hirt R.P."/>
            <person name="Embley T.M."/>
        </authorList>
    </citation>
    <scope>NUCLEOTIDE SEQUENCE [LARGE SCALE GENOMIC DNA]</scope>
</reference>
<evidence type="ECO:0000313" key="2">
    <source>
        <dbReference type="Proteomes" id="UP000011185"/>
    </source>
</evidence>
<dbReference type="AlphaFoldDB" id="L7K0G5"/>
<protein>
    <submittedName>
        <fullName evidence="1">Putative transposable element encoded protein</fullName>
    </submittedName>
</protein>
<sequence length="88" mass="9858">MFADVLNGYWGYNLAKRWPAIVEKQRVLRGIDLSDHCPVVANLAVKSITAVFDKLVHGRSKLLLTGKVCPRMLRNGILTCQLPAVKLR</sequence>
<accession>L7K0G5</accession>
<dbReference type="InParanoid" id="L7K0G5"/>
<dbReference type="VEuPathDB" id="MicrosporidiaDB:THOM_0413"/>
<dbReference type="EMBL" id="JH993832">
    <property type="protein sequence ID" value="ELQ76692.1"/>
    <property type="molecule type" value="Genomic_DNA"/>
</dbReference>